<evidence type="ECO:0000256" key="1">
    <source>
        <dbReference type="SAM" id="Coils"/>
    </source>
</evidence>
<proteinExistence type="predicted"/>
<keyword evidence="1" id="KW-0175">Coiled coil</keyword>
<evidence type="ECO:0000313" key="4">
    <source>
        <dbReference type="Proteomes" id="UP000558688"/>
    </source>
</evidence>
<feature type="region of interest" description="Disordered" evidence="2">
    <location>
        <begin position="1036"/>
        <end position="1055"/>
    </location>
</feature>
<evidence type="ECO:0008006" key="5">
    <source>
        <dbReference type="Google" id="ProtNLM"/>
    </source>
</evidence>
<organism evidence="3 4">
    <name type="scientific">Fusarium oxysporum</name>
    <name type="common">Fusarium vascular wilt</name>
    <dbReference type="NCBI Taxonomy" id="5507"/>
    <lineage>
        <taxon>Eukaryota</taxon>
        <taxon>Fungi</taxon>
        <taxon>Dikarya</taxon>
        <taxon>Ascomycota</taxon>
        <taxon>Pezizomycotina</taxon>
        <taxon>Sordariomycetes</taxon>
        <taxon>Hypocreomycetidae</taxon>
        <taxon>Hypocreales</taxon>
        <taxon>Nectriaceae</taxon>
        <taxon>Fusarium</taxon>
        <taxon>Fusarium oxysporum species complex</taxon>
    </lineage>
</organism>
<dbReference type="Proteomes" id="UP000558688">
    <property type="component" value="Unassembled WGS sequence"/>
</dbReference>
<name>A0A8H5EGC4_FUSOX</name>
<dbReference type="EMBL" id="JAAFOW010001677">
    <property type="protein sequence ID" value="KAF5259698.1"/>
    <property type="molecule type" value="Genomic_DNA"/>
</dbReference>
<feature type="region of interest" description="Disordered" evidence="2">
    <location>
        <begin position="1366"/>
        <end position="1386"/>
    </location>
</feature>
<evidence type="ECO:0000256" key="2">
    <source>
        <dbReference type="SAM" id="MobiDB-lite"/>
    </source>
</evidence>
<evidence type="ECO:0000313" key="3">
    <source>
        <dbReference type="EMBL" id="KAF5259698.1"/>
    </source>
</evidence>
<gene>
    <name evidence="3" type="ORF">FOXYS1_9685</name>
</gene>
<protein>
    <recommendedName>
        <fullName evidence="5">Heterokaryon incompatibility domain-containing protein</fullName>
    </recommendedName>
</protein>
<reference evidence="3" key="1">
    <citation type="submission" date="2020-02" db="EMBL/GenBank/DDBJ databases">
        <title>Identification and distribution of gene clusters putatively required for synthesis of sphingolipid metabolism inhibitors in phylogenetically diverse species of the filamentous fungus Fusarium.</title>
        <authorList>
            <person name="Kim H.-S."/>
            <person name="Busman M."/>
            <person name="Brown D.W."/>
            <person name="Divon H."/>
            <person name="Uhlig S."/>
            <person name="Proctor R.H."/>
        </authorList>
    </citation>
    <scope>NUCLEOTIDE SEQUENCE [LARGE SCALE GENOMIC DNA]</scope>
    <source>
        <strain evidence="3">NRRL 39464</strain>
    </source>
</reference>
<feature type="coiled-coil region" evidence="1">
    <location>
        <begin position="361"/>
        <end position="388"/>
    </location>
</feature>
<feature type="compositionally biased region" description="Low complexity" evidence="2">
    <location>
        <begin position="1367"/>
        <end position="1378"/>
    </location>
</feature>
<sequence>MLSSQSATCHTYLAGYNPSTEFSFPINLDLDLDLNLSHVALLTMEPLSLALGIIPLSIQLVNTITTIKNLVNAYSMSALDITNAQLHDWSSLLADVIARGYDIFSNSQVYVFTENLELILSNFGDADEAWYCACWWVDMLEQAQVNMSTYVEIAVKYCFDTLVETKVWVGYGLKHTIIPRVLLLGYPNGRMIPYWIERVDSSCLMYELFIEFPALRGADKTLQWGGWPTYVGRYRHWKDGGDMAASVPAMKFWPIAPSLNRWMLKNLGGGDDDRMVAKTAKNVWTMGGMKTDFRGFIIYTHPSKAFCAARFLSLPTSKDLPFILTFSTSPSTTFLRTMDPASLSFGILSLAMQLVQTVKAVKEYIAAYKSAAKELESLADKLDDIETICCSLEVILSDGTRRFNTLEVNLLQKLRRIIQQCLSKVSDIHKILNSISRMQKNTRNPLKTVGALFLRYKDQIRLATNGLDRCLSSLQLHMTANILAVTMTSHKAVRSPLPTTTTSTAREAKRISGVRKLDPCDKRPTRRKSPETIIDTWRQAWSTKAFVQWTRRTTKEEISSGSKSSAIQDDSIFTIGSSLLSLYVKVSLRRGNLAPFCITLQIPRVIYLQEGQRQIGEKVEMAFMDDNLGQIQAFFTQGILTPATVIAWDEYDPDNETSLLGLAALTKSQSILRFLATQTFDLSNRNHIGSARYLYAFNGEDGPRCVLEYIKIRQDSILASEFHMILRGIVDPYNAQICIEACKPHFSGNMVAFNTAVWRYAMKQFKHDLAVNIEGWADLIAGCISRGLDIHQQLRSDTEFSALKDILFYNWDTDEILEHVHRWIDILEEAGVNIKEYLMVETECCFATWRDTPYWNNKKTGSSNYRRVLFIEESRGRQFPFWALFIQDECPVKELLTEHEHFASPLTLYQGGSTQAYIAQHEAWKEYQTLGVPGGSDRHRKGWPFWLPLRHYNDYSAEEAEWVDRELQLAQDRIPQQKMIWIVENLECLGRRQSKKRKLTDDEDEKPETPYWFRETVNGFTDNNFIALSYTWDASEHETQNPRKEGHKIETRDGQEAWRSSKRHALDAMDRVYSLSDHPVALLGRPIQDEDEMRTLSSILKGALVKYHEGGFALSKGAEYNQARKMLCLIYEITRDKWWTRAWTFQENYRAGLKMTLLIHHSGDFEDTKRSILSGRKPMFGVVPGELSVQSARFSESATKFCLGFRRHHFLTSEDEEMIDHILATAGKYTILLSPSSSMSGTIVSDVRKRGVTEPWDCLAIIANCCQYATRLNSTRLQDSGVNLDLAILALRLVNGEVLKNDEPPVSEHEPMVEQINNLFFDDFRAPEGARRLTFNKSCRFVDVNFTKTGIVTRGHLWKLDDTLQAPRSSPRLSQPSQKGDQQLSEYDRTRLRQLVELVKAKKGRKDAEIVEDMTDFLEEDAFVVDEDESFSLRYRRLMAKEVVRAMDADQPLTLGYLCDPSGEATTARAIFIRNRNLDESEELFSQQEDDLTHVFTSLWSEDQPDEEYLANDLDHHVSLGVWLSDDEHNGPLRLYTKEWVLGLCFFVGAPTYEVVFPWPRPLSR</sequence>
<accession>A0A8H5EGC4</accession>
<comment type="caution">
    <text evidence="3">The sequence shown here is derived from an EMBL/GenBank/DDBJ whole genome shotgun (WGS) entry which is preliminary data.</text>
</comment>